<evidence type="ECO:0000256" key="2">
    <source>
        <dbReference type="ARBA" id="ARBA00023015"/>
    </source>
</evidence>
<dbReference type="CDD" id="cd06171">
    <property type="entry name" value="Sigma70_r4"/>
    <property type="match status" value="1"/>
</dbReference>
<dbReference type="Pfam" id="PF08281">
    <property type="entry name" value="Sigma70_r4_2"/>
    <property type="match status" value="1"/>
</dbReference>
<feature type="domain" description="RNA polymerase sigma-70 region 2" evidence="6">
    <location>
        <begin position="21"/>
        <end position="83"/>
    </location>
</feature>
<proteinExistence type="inferred from homology"/>
<dbReference type="InterPro" id="IPR007627">
    <property type="entry name" value="RNA_pol_sigma70_r2"/>
</dbReference>
<name>A0ABS5TYG0_9CELL</name>
<dbReference type="InterPro" id="IPR036388">
    <property type="entry name" value="WH-like_DNA-bd_sf"/>
</dbReference>
<dbReference type="SUPFAM" id="SSF88946">
    <property type="entry name" value="Sigma2 domain of RNA polymerase sigma factors"/>
    <property type="match status" value="1"/>
</dbReference>
<evidence type="ECO:0000256" key="4">
    <source>
        <dbReference type="ARBA" id="ARBA00023125"/>
    </source>
</evidence>
<keyword evidence="4" id="KW-0238">DNA-binding</keyword>
<dbReference type="Gene3D" id="1.10.1740.10">
    <property type="match status" value="1"/>
</dbReference>
<comment type="caution">
    <text evidence="8">The sequence shown here is derived from an EMBL/GenBank/DDBJ whole genome shotgun (WGS) entry which is preliminary data.</text>
</comment>
<organism evidence="8 9">
    <name type="scientific">Cellulomonas fulva</name>
    <dbReference type="NCBI Taxonomy" id="2835530"/>
    <lineage>
        <taxon>Bacteria</taxon>
        <taxon>Bacillati</taxon>
        <taxon>Actinomycetota</taxon>
        <taxon>Actinomycetes</taxon>
        <taxon>Micrococcales</taxon>
        <taxon>Cellulomonadaceae</taxon>
        <taxon>Cellulomonas</taxon>
    </lineage>
</organism>
<dbReference type="InterPro" id="IPR014284">
    <property type="entry name" value="RNA_pol_sigma-70_dom"/>
</dbReference>
<dbReference type="InterPro" id="IPR013249">
    <property type="entry name" value="RNA_pol_sigma70_r4_t2"/>
</dbReference>
<dbReference type="SUPFAM" id="SSF88659">
    <property type="entry name" value="Sigma3 and sigma4 domains of RNA polymerase sigma factors"/>
    <property type="match status" value="1"/>
</dbReference>
<evidence type="ECO:0000259" key="7">
    <source>
        <dbReference type="Pfam" id="PF08281"/>
    </source>
</evidence>
<evidence type="ECO:0000313" key="9">
    <source>
        <dbReference type="Proteomes" id="UP000722125"/>
    </source>
</evidence>
<sequence length="173" mass="19077">MRSGPSTQVADDVGDEVARFVGEHRPALLRVAFGLCRERTAAEDLVQDTSVRLLDRWDHVRRARHQLAYVRTVMVRLYLDQVGRSEVPVVSAEVSERAGPDAYAELESVAAAVSLVAGLPPQARAVLTLRYIEDLDDREIAQVLGISRSTVRVTAHKALRRLSVTGPSPTRRA</sequence>
<reference evidence="8 9" key="1">
    <citation type="submission" date="2021-05" db="EMBL/GenBank/DDBJ databases">
        <title>Description of Cellulomonas sp. DKR-3 sp. nov.</title>
        <authorList>
            <person name="Dahal R.H."/>
            <person name="Chaudhary D.K."/>
        </authorList>
    </citation>
    <scope>NUCLEOTIDE SEQUENCE [LARGE SCALE GENOMIC DNA]</scope>
    <source>
        <strain evidence="8 9">DKR-3</strain>
    </source>
</reference>
<dbReference type="InterPro" id="IPR000943">
    <property type="entry name" value="RNA_pol_sigma70"/>
</dbReference>
<dbReference type="PANTHER" id="PTHR43133:SF50">
    <property type="entry name" value="ECF RNA POLYMERASE SIGMA FACTOR SIGM"/>
    <property type="match status" value="1"/>
</dbReference>
<evidence type="ECO:0000259" key="6">
    <source>
        <dbReference type="Pfam" id="PF04542"/>
    </source>
</evidence>
<keyword evidence="5" id="KW-0804">Transcription</keyword>
<feature type="domain" description="RNA polymerase sigma factor 70 region 4 type 2" evidence="7">
    <location>
        <begin position="114"/>
        <end position="162"/>
    </location>
</feature>
<evidence type="ECO:0000313" key="8">
    <source>
        <dbReference type="EMBL" id="MBT0994164.1"/>
    </source>
</evidence>
<protein>
    <submittedName>
        <fullName evidence="8">Sigma-70 family RNA polymerase sigma factor</fullName>
    </submittedName>
</protein>
<dbReference type="PANTHER" id="PTHR43133">
    <property type="entry name" value="RNA POLYMERASE ECF-TYPE SIGMA FACTO"/>
    <property type="match status" value="1"/>
</dbReference>
<evidence type="ECO:0000256" key="3">
    <source>
        <dbReference type="ARBA" id="ARBA00023082"/>
    </source>
</evidence>
<dbReference type="RefSeq" id="WP_214348837.1">
    <property type="nucleotide sequence ID" value="NZ_JAHBOH010000001.1"/>
</dbReference>
<keyword evidence="3" id="KW-0731">Sigma factor</keyword>
<comment type="similarity">
    <text evidence="1">Belongs to the sigma-70 factor family. ECF subfamily.</text>
</comment>
<dbReference type="Gene3D" id="1.10.10.10">
    <property type="entry name" value="Winged helix-like DNA-binding domain superfamily/Winged helix DNA-binding domain"/>
    <property type="match status" value="1"/>
</dbReference>
<keyword evidence="2" id="KW-0805">Transcription regulation</keyword>
<dbReference type="InterPro" id="IPR039425">
    <property type="entry name" value="RNA_pol_sigma-70-like"/>
</dbReference>
<dbReference type="EMBL" id="JAHBOH010000001">
    <property type="protein sequence ID" value="MBT0994164.1"/>
    <property type="molecule type" value="Genomic_DNA"/>
</dbReference>
<gene>
    <name evidence="8" type="ORF">KIN34_07685</name>
</gene>
<dbReference type="PRINTS" id="PR00046">
    <property type="entry name" value="SIGMA70FCT"/>
</dbReference>
<evidence type="ECO:0000256" key="1">
    <source>
        <dbReference type="ARBA" id="ARBA00010641"/>
    </source>
</evidence>
<dbReference type="NCBIfam" id="TIGR02937">
    <property type="entry name" value="sigma70-ECF"/>
    <property type="match status" value="1"/>
</dbReference>
<keyword evidence="9" id="KW-1185">Reference proteome</keyword>
<dbReference type="InterPro" id="IPR013325">
    <property type="entry name" value="RNA_pol_sigma_r2"/>
</dbReference>
<accession>A0ABS5TYG0</accession>
<dbReference type="Proteomes" id="UP000722125">
    <property type="component" value="Unassembled WGS sequence"/>
</dbReference>
<dbReference type="InterPro" id="IPR013324">
    <property type="entry name" value="RNA_pol_sigma_r3/r4-like"/>
</dbReference>
<dbReference type="Pfam" id="PF04542">
    <property type="entry name" value="Sigma70_r2"/>
    <property type="match status" value="1"/>
</dbReference>
<evidence type="ECO:0000256" key="5">
    <source>
        <dbReference type="ARBA" id="ARBA00023163"/>
    </source>
</evidence>